<evidence type="ECO:0000313" key="2">
    <source>
        <dbReference type="Proteomes" id="UP001321473"/>
    </source>
</evidence>
<dbReference type="EMBL" id="JARKHS020020112">
    <property type="protein sequence ID" value="KAK8771120.1"/>
    <property type="molecule type" value="Genomic_DNA"/>
</dbReference>
<dbReference type="AlphaFoldDB" id="A0AAQ4E8Y5"/>
<keyword evidence="2" id="KW-1185">Reference proteome</keyword>
<gene>
    <name evidence="1" type="ORF">V5799_025636</name>
</gene>
<accession>A0AAQ4E8Y5</accession>
<sequence length="74" mass="8759">MEIRAKIRQLNVPYRRQMKREQAELQKQRLDWFGRPTLAAVAESYLFLDLQCACGARASYRQYRCGCCITSERL</sequence>
<name>A0AAQ4E8Y5_AMBAM</name>
<organism evidence="1 2">
    <name type="scientific">Amblyomma americanum</name>
    <name type="common">Lone star tick</name>
    <dbReference type="NCBI Taxonomy" id="6943"/>
    <lineage>
        <taxon>Eukaryota</taxon>
        <taxon>Metazoa</taxon>
        <taxon>Ecdysozoa</taxon>
        <taxon>Arthropoda</taxon>
        <taxon>Chelicerata</taxon>
        <taxon>Arachnida</taxon>
        <taxon>Acari</taxon>
        <taxon>Parasitiformes</taxon>
        <taxon>Ixodida</taxon>
        <taxon>Ixodoidea</taxon>
        <taxon>Ixodidae</taxon>
        <taxon>Amblyomminae</taxon>
        <taxon>Amblyomma</taxon>
    </lineage>
</organism>
<protein>
    <submittedName>
        <fullName evidence="1">Uncharacterized protein</fullName>
    </submittedName>
</protein>
<evidence type="ECO:0000313" key="1">
    <source>
        <dbReference type="EMBL" id="KAK8771120.1"/>
    </source>
</evidence>
<comment type="caution">
    <text evidence="1">The sequence shown here is derived from an EMBL/GenBank/DDBJ whole genome shotgun (WGS) entry which is preliminary data.</text>
</comment>
<reference evidence="1 2" key="1">
    <citation type="journal article" date="2023" name="Arcadia Sci">
        <title>De novo assembly of a long-read Amblyomma americanum tick genome.</title>
        <authorList>
            <person name="Chou S."/>
            <person name="Poskanzer K.E."/>
            <person name="Rollins M."/>
            <person name="Thuy-Boun P.S."/>
        </authorList>
    </citation>
    <scope>NUCLEOTIDE SEQUENCE [LARGE SCALE GENOMIC DNA]</scope>
    <source>
        <strain evidence="1">F_SG_1</strain>
        <tissue evidence="1">Salivary glands</tissue>
    </source>
</reference>
<proteinExistence type="predicted"/>
<dbReference type="Proteomes" id="UP001321473">
    <property type="component" value="Unassembled WGS sequence"/>
</dbReference>